<dbReference type="EMBL" id="BART01035202">
    <property type="protein sequence ID" value="GAH12045.1"/>
    <property type="molecule type" value="Genomic_DNA"/>
</dbReference>
<evidence type="ECO:0000256" key="1">
    <source>
        <dbReference type="ARBA" id="ARBA00010148"/>
    </source>
</evidence>
<dbReference type="Gene3D" id="3.40.50.10580">
    <property type="entry name" value="ATPase, V1 complex, subunit F"/>
    <property type="match status" value="1"/>
</dbReference>
<comment type="similarity">
    <text evidence="1">Belongs to the V-ATPase F subunit family.</text>
</comment>
<keyword evidence="2" id="KW-0813">Transport</keyword>
<dbReference type="InterPro" id="IPR036906">
    <property type="entry name" value="ATPase_V1_fsu_sf"/>
</dbReference>
<proteinExistence type="inferred from homology"/>
<reference evidence="4" key="1">
    <citation type="journal article" date="2014" name="Front. Microbiol.">
        <title>High frequency of phylogenetically diverse reductive dehalogenase-homologous genes in deep subseafloor sedimentary metagenomes.</title>
        <authorList>
            <person name="Kawai M."/>
            <person name="Futagami T."/>
            <person name="Toyoda A."/>
            <person name="Takaki Y."/>
            <person name="Nishi S."/>
            <person name="Hori S."/>
            <person name="Arai W."/>
            <person name="Tsubouchi T."/>
            <person name="Morono Y."/>
            <person name="Uchiyama I."/>
            <person name="Ito T."/>
            <person name="Fujiyama A."/>
            <person name="Inagaki F."/>
            <person name="Takami H."/>
        </authorList>
    </citation>
    <scope>NUCLEOTIDE SEQUENCE</scope>
    <source>
        <strain evidence="4">Expedition CK06-06</strain>
    </source>
</reference>
<name>X1DV09_9ZZZZ</name>
<dbReference type="GO" id="GO:0046961">
    <property type="term" value="F:proton-transporting ATPase activity, rotational mechanism"/>
    <property type="evidence" value="ECO:0007669"/>
    <property type="project" value="InterPro"/>
</dbReference>
<organism evidence="4">
    <name type="scientific">marine sediment metagenome</name>
    <dbReference type="NCBI Taxonomy" id="412755"/>
    <lineage>
        <taxon>unclassified sequences</taxon>
        <taxon>metagenomes</taxon>
        <taxon>ecological metagenomes</taxon>
    </lineage>
</organism>
<dbReference type="SUPFAM" id="SSF159468">
    <property type="entry name" value="AtpF-like"/>
    <property type="match status" value="1"/>
</dbReference>
<feature type="non-terminal residue" evidence="4">
    <location>
        <position position="58"/>
    </location>
</feature>
<accession>X1DV09</accession>
<evidence type="ECO:0000313" key="4">
    <source>
        <dbReference type="EMBL" id="GAH12045.1"/>
    </source>
</evidence>
<dbReference type="Pfam" id="PF01990">
    <property type="entry name" value="ATP-synt_F"/>
    <property type="match status" value="1"/>
</dbReference>
<dbReference type="AlphaFoldDB" id="X1DV09"/>
<comment type="caution">
    <text evidence="4">The sequence shown here is derived from an EMBL/GenBank/DDBJ whole genome shotgun (WGS) entry which is preliminary data.</text>
</comment>
<gene>
    <name evidence="4" type="ORF">S01H4_59889</name>
</gene>
<sequence>MEGKVAVLGDADFVMPFSALGLDTYAVGERHEEILESARRIIGDKYALVVVAENIAPV</sequence>
<evidence type="ECO:0000256" key="2">
    <source>
        <dbReference type="ARBA" id="ARBA00022448"/>
    </source>
</evidence>
<evidence type="ECO:0000256" key="3">
    <source>
        <dbReference type="ARBA" id="ARBA00023065"/>
    </source>
</evidence>
<protein>
    <submittedName>
        <fullName evidence="4">Uncharacterized protein</fullName>
    </submittedName>
</protein>
<dbReference type="InterPro" id="IPR008218">
    <property type="entry name" value="ATPase_V1-cplx_f_g_su"/>
</dbReference>
<keyword evidence="3" id="KW-0406">Ion transport</keyword>